<evidence type="ECO:0000256" key="5">
    <source>
        <dbReference type="ARBA" id="ARBA00022970"/>
    </source>
</evidence>
<keyword evidence="4 9" id="KW-0812">Transmembrane</keyword>
<feature type="transmembrane region" description="Helical" evidence="9">
    <location>
        <begin position="32"/>
        <end position="50"/>
    </location>
</feature>
<evidence type="ECO:0000313" key="10">
    <source>
        <dbReference type="EMBL" id="RFA93948.1"/>
    </source>
</evidence>
<evidence type="ECO:0000256" key="7">
    <source>
        <dbReference type="ARBA" id="ARBA00023136"/>
    </source>
</evidence>
<comment type="caution">
    <text evidence="11">The sequence shown here is derived from an EMBL/GenBank/DDBJ whole genome shotgun (WGS) entry which is preliminary data.</text>
</comment>
<dbReference type="GO" id="GO:0006865">
    <property type="term" value="P:amino acid transport"/>
    <property type="evidence" value="ECO:0007669"/>
    <property type="project" value="UniProtKB-KW"/>
</dbReference>
<evidence type="ECO:0000256" key="8">
    <source>
        <dbReference type="ARBA" id="ARBA00037998"/>
    </source>
</evidence>
<reference evidence="12 13" key="1">
    <citation type="submission" date="2017-07" db="EMBL/GenBank/DDBJ databases">
        <title>Draft genome sequence of aerobic hyperthermophilic archaea, Pyrobaculum aerophilum YKB31 and YKB32.</title>
        <authorList>
            <person name="Mochizuki T."/>
            <person name="Berliner A.J."/>
            <person name="Yoshida-Takashima Y."/>
            <person name="Takaki Y."/>
            <person name="Nunoura T."/>
            <person name="Takai K."/>
        </authorList>
    </citation>
    <scope>NUCLEOTIDE SEQUENCE [LARGE SCALE GENOMIC DNA]</scope>
    <source>
        <strain evidence="10 13">YKB31</strain>
        <strain evidence="11 12">YKB32</strain>
    </source>
</reference>
<feature type="transmembrane region" description="Helical" evidence="9">
    <location>
        <begin position="144"/>
        <end position="162"/>
    </location>
</feature>
<dbReference type="PANTHER" id="PTHR11795:SF451">
    <property type="entry name" value="ABC TRANSPORTER PERMEASE PROTEIN"/>
    <property type="match status" value="1"/>
</dbReference>
<feature type="transmembrane region" description="Helical" evidence="9">
    <location>
        <begin position="264"/>
        <end position="284"/>
    </location>
</feature>
<sequence>MIDVIVDGVLRGGVYALAAIGYVLVYRASKVINLAYGAMALAAAYLYWYFSSFMPMPLAMALVLLATVLVAIFVERGIMRPMIGEPVVQIIMATIGVSYIIKGTLLLFLQLGAGLPGWLYVPFVQSPLPQGTYSIGPLNINANFLWASIASFTGFIIFYLFYSKTPLGIAMRAMSNDRQSALTLAIRPTETFLLSWLLAGIIAFLSGLFYASITGGVSGNVELIAIKALPVIILGGLDSITGSVVGGIIVGLLESIGKYYLDSVFGGGFGEVFPLLVMIFIMLIKPYGLFGTERIERI</sequence>
<feature type="transmembrane region" description="Helical" evidence="9">
    <location>
        <begin position="56"/>
        <end position="74"/>
    </location>
</feature>
<feature type="transmembrane region" description="Helical" evidence="9">
    <location>
        <begin position="86"/>
        <end position="109"/>
    </location>
</feature>
<dbReference type="InterPro" id="IPR001851">
    <property type="entry name" value="ABC_transp_permease"/>
</dbReference>
<gene>
    <name evidence="10" type="ORF">CGL51_11615</name>
    <name evidence="11" type="ORF">CGL52_10285</name>
</gene>
<evidence type="ECO:0000256" key="4">
    <source>
        <dbReference type="ARBA" id="ARBA00022692"/>
    </source>
</evidence>
<dbReference type="EMBL" id="NMUE01000048">
    <property type="protein sequence ID" value="RFA93948.1"/>
    <property type="molecule type" value="Genomic_DNA"/>
</dbReference>
<comment type="similarity">
    <text evidence="8">Belongs to the binding-protein-dependent transport system permease family. LivHM subfamily.</text>
</comment>
<evidence type="ECO:0000256" key="9">
    <source>
        <dbReference type="SAM" id="Phobius"/>
    </source>
</evidence>
<evidence type="ECO:0000313" key="11">
    <source>
        <dbReference type="EMBL" id="RFA96838.1"/>
    </source>
</evidence>
<dbReference type="PANTHER" id="PTHR11795">
    <property type="entry name" value="BRANCHED-CHAIN AMINO ACID TRANSPORT SYSTEM PERMEASE PROTEIN LIVH"/>
    <property type="match status" value="1"/>
</dbReference>
<feature type="transmembrane region" description="Helical" evidence="9">
    <location>
        <begin position="231"/>
        <end position="252"/>
    </location>
</feature>
<name>A0A371R0L7_9CREN</name>
<keyword evidence="2" id="KW-0813">Transport</keyword>
<dbReference type="Proteomes" id="UP000257123">
    <property type="component" value="Unassembled WGS sequence"/>
</dbReference>
<keyword evidence="7 9" id="KW-0472">Membrane</keyword>
<dbReference type="CDD" id="cd06582">
    <property type="entry name" value="TM_PBP1_LivH_like"/>
    <property type="match status" value="1"/>
</dbReference>
<accession>A0A371R0L7</accession>
<dbReference type="InterPro" id="IPR052157">
    <property type="entry name" value="BCAA_transport_permease"/>
</dbReference>
<dbReference type="EMBL" id="NMUF01000033">
    <property type="protein sequence ID" value="RFA96838.1"/>
    <property type="molecule type" value="Genomic_DNA"/>
</dbReference>
<feature type="transmembrane region" description="Helical" evidence="9">
    <location>
        <begin position="192"/>
        <end position="211"/>
    </location>
</feature>
<dbReference type="Pfam" id="PF02653">
    <property type="entry name" value="BPD_transp_2"/>
    <property type="match status" value="1"/>
</dbReference>
<keyword evidence="5" id="KW-0029">Amino-acid transport</keyword>
<evidence type="ECO:0000256" key="3">
    <source>
        <dbReference type="ARBA" id="ARBA00022475"/>
    </source>
</evidence>
<evidence type="ECO:0000313" key="12">
    <source>
        <dbReference type="Proteomes" id="UP000256877"/>
    </source>
</evidence>
<keyword evidence="6 9" id="KW-1133">Transmembrane helix</keyword>
<organism evidence="11 12">
    <name type="scientific">Pyrobaculum aerophilum</name>
    <dbReference type="NCBI Taxonomy" id="13773"/>
    <lineage>
        <taxon>Archaea</taxon>
        <taxon>Thermoproteota</taxon>
        <taxon>Thermoprotei</taxon>
        <taxon>Thermoproteales</taxon>
        <taxon>Thermoproteaceae</taxon>
        <taxon>Pyrobaculum</taxon>
    </lineage>
</organism>
<evidence type="ECO:0000256" key="2">
    <source>
        <dbReference type="ARBA" id="ARBA00022448"/>
    </source>
</evidence>
<dbReference type="RefSeq" id="WP_116421828.1">
    <property type="nucleotide sequence ID" value="NZ_NMUE01000048.1"/>
</dbReference>
<dbReference type="AlphaFoldDB" id="A0A371R0L7"/>
<proteinExistence type="inferred from homology"/>
<dbReference type="Proteomes" id="UP000256877">
    <property type="component" value="Unassembled WGS sequence"/>
</dbReference>
<evidence type="ECO:0000313" key="13">
    <source>
        <dbReference type="Proteomes" id="UP000257123"/>
    </source>
</evidence>
<dbReference type="GO" id="GO:0005886">
    <property type="term" value="C:plasma membrane"/>
    <property type="evidence" value="ECO:0007669"/>
    <property type="project" value="UniProtKB-SubCell"/>
</dbReference>
<keyword evidence="3" id="KW-1003">Cell membrane</keyword>
<comment type="subcellular location">
    <subcellularLocation>
        <location evidence="1">Cell membrane</location>
        <topology evidence="1">Multi-pass membrane protein</topology>
    </subcellularLocation>
</comment>
<dbReference type="OrthoDB" id="43815at2157"/>
<protein>
    <submittedName>
        <fullName evidence="11">Branched-chain amino acid ABC transporter permease</fullName>
    </submittedName>
</protein>
<feature type="transmembrane region" description="Helical" evidence="9">
    <location>
        <begin position="6"/>
        <end position="25"/>
    </location>
</feature>
<evidence type="ECO:0000256" key="1">
    <source>
        <dbReference type="ARBA" id="ARBA00004651"/>
    </source>
</evidence>
<evidence type="ECO:0000256" key="6">
    <source>
        <dbReference type="ARBA" id="ARBA00022989"/>
    </source>
</evidence>
<dbReference type="GO" id="GO:0022857">
    <property type="term" value="F:transmembrane transporter activity"/>
    <property type="evidence" value="ECO:0007669"/>
    <property type="project" value="InterPro"/>
</dbReference>